<evidence type="ECO:0000256" key="9">
    <source>
        <dbReference type="ARBA" id="ARBA00039086"/>
    </source>
</evidence>
<evidence type="ECO:0000256" key="6">
    <source>
        <dbReference type="ARBA" id="ARBA00036735"/>
    </source>
</evidence>
<evidence type="ECO:0000256" key="11">
    <source>
        <dbReference type="ARBA" id="ARBA00041912"/>
    </source>
</evidence>
<reference evidence="13 14" key="2">
    <citation type="journal article" date="2019" name="G3 (Bethesda)">
        <title>Hybrid Assembly of the Genome of the Entomopathogenic Nematode Steinernema carpocapsae Identifies the X-Chromosome.</title>
        <authorList>
            <person name="Serra L."/>
            <person name="Macchietto M."/>
            <person name="Macias-Munoz A."/>
            <person name="McGill C.J."/>
            <person name="Rodriguez I.M."/>
            <person name="Rodriguez B."/>
            <person name="Murad R."/>
            <person name="Mortazavi A."/>
        </authorList>
    </citation>
    <scope>NUCLEOTIDE SEQUENCE [LARGE SCALE GENOMIC DNA]</scope>
    <source>
        <strain evidence="13 14">ALL</strain>
    </source>
</reference>
<dbReference type="InterPro" id="IPR001398">
    <property type="entry name" value="Macrophage_inhib_fac"/>
</dbReference>
<evidence type="ECO:0000256" key="3">
    <source>
        <dbReference type="ARBA" id="ARBA00022514"/>
    </source>
</evidence>
<dbReference type="PANTHER" id="PTHR11954:SF6">
    <property type="entry name" value="MACROPHAGE MIGRATION INHIBITORY FACTOR"/>
    <property type="match status" value="1"/>
</dbReference>
<evidence type="ECO:0000256" key="2">
    <source>
        <dbReference type="ARBA" id="ARBA00005851"/>
    </source>
</evidence>
<dbReference type="InterPro" id="IPR019829">
    <property type="entry name" value="Macrophage_inhib_fac_CS"/>
</dbReference>
<evidence type="ECO:0000256" key="8">
    <source>
        <dbReference type="ARBA" id="ARBA00038932"/>
    </source>
</evidence>
<dbReference type="AlphaFoldDB" id="A0A4U5MCR6"/>
<dbReference type="SUPFAM" id="SSF55331">
    <property type="entry name" value="Tautomerase/MIF"/>
    <property type="match status" value="1"/>
</dbReference>
<dbReference type="Gene3D" id="3.30.429.10">
    <property type="entry name" value="Macrophage Migration Inhibitory Factor"/>
    <property type="match status" value="1"/>
</dbReference>
<dbReference type="Pfam" id="PF01187">
    <property type="entry name" value="MIF"/>
    <property type="match status" value="1"/>
</dbReference>
<dbReference type="GO" id="GO:0005615">
    <property type="term" value="C:extracellular space"/>
    <property type="evidence" value="ECO:0007669"/>
    <property type="project" value="UniProtKB-KW"/>
</dbReference>
<comment type="caution">
    <text evidence="13">The sequence shown here is derived from an EMBL/GenBank/DDBJ whole genome shotgun (WGS) entry which is preliminary data.</text>
</comment>
<name>A0A4U5MCR6_STECR</name>
<comment type="catalytic activity">
    <reaction evidence="6">
        <text>3-phenylpyruvate = enol-phenylpyruvate</text>
        <dbReference type="Rhea" id="RHEA:17097"/>
        <dbReference type="ChEBI" id="CHEBI:16815"/>
        <dbReference type="ChEBI" id="CHEBI:18005"/>
        <dbReference type="EC" id="5.3.2.1"/>
    </reaction>
</comment>
<sequence>MPICTLTTNVIKVLPRVAKIVSENVAKCLKKPETNVMIQVNPNKIMCLGGSSDPCALLQIRSIGAISKESNNAAALVLNKLLAEQLGVDSDRILIEFFDVDGENLARSGTTLR</sequence>
<dbReference type="PROSITE" id="PS01158">
    <property type="entry name" value="MIF"/>
    <property type="match status" value="1"/>
</dbReference>
<dbReference type="PANTHER" id="PTHR11954">
    <property type="entry name" value="D-DOPACHROME DECARBOXYLASE"/>
    <property type="match status" value="1"/>
</dbReference>
<reference evidence="13 14" key="1">
    <citation type="journal article" date="2015" name="Genome Biol.">
        <title>Comparative genomics of Steinernema reveals deeply conserved gene regulatory networks.</title>
        <authorList>
            <person name="Dillman A.R."/>
            <person name="Macchietto M."/>
            <person name="Porter C.F."/>
            <person name="Rogers A."/>
            <person name="Williams B."/>
            <person name="Antoshechkin I."/>
            <person name="Lee M.M."/>
            <person name="Goodwin Z."/>
            <person name="Lu X."/>
            <person name="Lewis E.E."/>
            <person name="Goodrich-Blair H."/>
            <person name="Stock S.P."/>
            <person name="Adams B.J."/>
            <person name="Sternberg P.W."/>
            <person name="Mortazavi A."/>
        </authorList>
    </citation>
    <scope>NUCLEOTIDE SEQUENCE [LARGE SCALE GENOMIC DNA]</scope>
    <source>
        <strain evidence="13 14">ALL</strain>
    </source>
</reference>
<dbReference type="InterPro" id="IPR014347">
    <property type="entry name" value="Tautomerase/MIF_sf"/>
</dbReference>
<keyword evidence="5" id="KW-0413">Isomerase</keyword>
<keyword evidence="3" id="KW-0202">Cytokine</keyword>
<evidence type="ECO:0000313" key="14">
    <source>
        <dbReference type="Proteomes" id="UP000298663"/>
    </source>
</evidence>
<dbReference type="Proteomes" id="UP000298663">
    <property type="component" value="Unassembled WGS sequence"/>
</dbReference>
<evidence type="ECO:0000256" key="4">
    <source>
        <dbReference type="ARBA" id="ARBA00022525"/>
    </source>
</evidence>
<comment type="similarity">
    <text evidence="2">Belongs to the MIF family.</text>
</comment>
<proteinExistence type="inferred from homology"/>
<dbReference type="EMBL" id="AZBU02000008">
    <property type="protein sequence ID" value="TKR66908.1"/>
    <property type="molecule type" value="Genomic_DNA"/>
</dbReference>
<keyword evidence="4" id="KW-0964">Secreted</keyword>
<comment type="subcellular location">
    <subcellularLocation>
        <location evidence="1">Secreted</location>
    </subcellularLocation>
</comment>
<protein>
    <recommendedName>
        <fullName evidence="12">L-dopachrome isomerase</fullName>
        <ecNumber evidence="9">5.3.2.1</ecNumber>
        <ecNumber evidence="8">5.3.3.12</ecNumber>
    </recommendedName>
    <alternativeName>
        <fullName evidence="10">L-dopachrome tautomerase</fullName>
    </alternativeName>
    <alternativeName>
        <fullName evidence="11">Phenylpyruvate tautomerase</fullName>
    </alternativeName>
</protein>
<evidence type="ECO:0000256" key="10">
    <source>
        <dbReference type="ARBA" id="ARBA00041631"/>
    </source>
</evidence>
<dbReference type="GO" id="GO:0050178">
    <property type="term" value="F:phenylpyruvate tautomerase activity"/>
    <property type="evidence" value="ECO:0007669"/>
    <property type="project" value="UniProtKB-EC"/>
</dbReference>
<dbReference type="GO" id="GO:0005125">
    <property type="term" value="F:cytokine activity"/>
    <property type="evidence" value="ECO:0007669"/>
    <property type="project" value="UniProtKB-KW"/>
</dbReference>
<evidence type="ECO:0000256" key="12">
    <source>
        <dbReference type="ARBA" id="ARBA00042730"/>
    </source>
</evidence>
<evidence type="ECO:0000313" key="13">
    <source>
        <dbReference type="EMBL" id="TKR66908.1"/>
    </source>
</evidence>
<accession>A0A4U5MCR6</accession>
<dbReference type="STRING" id="34508.A0A4U5MCR6"/>
<comment type="catalytic activity">
    <reaction evidence="7">
        <text>L-dopachrome = 5,6-dihydroxyindole-2-carboxylate</text>
        <dbReference type="Rhea" id="RHEA:13041"/>
        <dbReference type="ChEBI" id="CHEBI:16875"/>
        <dbReference type="ChEBI" id="CHEBI:57509"/>
        <dbReference type="EC" id="5.3.3.12"/>
    </reaction>
</comment>
<dbReference type="OrthoDB" id="255819at2759"/>
<dbReference type="EC" id="5.3.3.12" evidence="8"/>
<organism evidence="13 14">
    <name type="scientific">Steinernema carpocapsae</name>
    <name type="common">Entomopathogenic nematode</name>
    <dbReference type="NCBI Taxonomy" id="34508"/>
    <lineage>
        <taxon>Eukaryota</taxon>
        <taxon>Metazoa</taxon>
        <taxon>Ecdysozoa</taxon>
        <taxon>Nematoda</taxon>
        <taxon>Chromadorea</taxon>
        <taxon>Rhabditida</taxon>
        <taxon>Tylenchina</taxon>
        <taxon>Panagrolaimomorpha</taxon>
        <taxon>Strongyloidoidea</taxon>
        <taxon>Steinernematidae</taxon>
        <taxon>Steinernema</taxon>
    </lineage>
</organism>
<dbReference type="EC" id="5.3.2.1" evidence="9"/>
<gene>
    <name evidence="13" type="ORF">L596_023135</name>
</gene>
<evidence type="ECO:0000256" key="7">
    <source>
        <dbReference type="ARBA" id="ARBA00036823"/>
    </source>
</evidence>
<evidence type="ECO:0000256" key="5">
    <source>
        <dbReference type="ARBA" id="ARBA00023235"/>
    </source>
</evidence>
<keyword evidence="14" id="KW-1185">Reference proteome</keyword>
<evidence type="ECO:0000256" key="1">
    <source>
        <dbReference type="ARBA" id="ARBA00004613"/>
    </source>
</evidence>
<dbReference type="GO" id="GO:0004167">
    <property type="term" value="F:dopachrome isomerase activity"/>
    <property type="evidence" value="ECO:0007669"/>
    <property type="project" value="UniProtKB-EC"/>
</dbReference>